<dbReference type="SUPFAM" id="SSF64288">
    <property type="entry name" value="Chorismate lyase-like"/>
    <property type="match status" value="1"/>
</dbReference>
<dbReference type="OrthoDB" id="7173258at2"/>
<keyword evidence="2" id="KW-0238">DNA-binding</keyword>
<dbReference type="Pfam" id="PF07702">
    <property type="entry name" value="UTRA"/>
    <property type="match status" value="1"/>
</dbReference>
<evidence type="ECO:0000256" key="3">
    <source>
        <dbReference type="ARBA" id="ARBA00023163"/>
    </source>
</evidence>
<dbReference type="Gene3D" id="1.10.10.10">
    <property type="entry name" value="Winged helix-like DNA-binding domain superfamily/Winged helix DNA-binding domain"/>
    <property type="match status" value="1"/>
</dbReference>
<evidence type="ECO:0000256" key="1">
    <source>
        <dbReference type="ARBA" id="ARBA00023015"/>
    </source>
</evidence>
<dbReference type="InterPro" id="IPR050679">
    <property type="entry name" value="Bact_HTH_transcr_reg"/>
</dbReference>
<comment type="caution">
    <text evidence="5">The sequence shown here is derived from an EMBL/GenBank/DDBJ whole genome shotgun (WGS) entry which is preliminary data.</text>
</comment>
<dbReference type="PANTHER" id="PTHR44846:SF1">
    <property type="entry name" value="MANNOSYL-D-GLYCERATE TRANSPORT_METABOLISM SYSTEM REPRESSOR MNGR-RELATED"/>
    <property type="match status" value="1"/>
</dbReference>
<accession>A0A2W7MVP6</accession>
<dbReference type="InterPro" id="IPR036388">
    <property type="entry name" value="WH-like_DNA-bd_sf"/>
</dbReference>
<sequence length="252" mass="27794">MTDTPNADHLAVISDHLAHQADDLPRWQSLRDALSDAIVSGSLRPDARLPSERALADGLGLSRVTVRRAIEELVRSRHLARRHGARTTVARRVEKTLSRLSGFSEDIMSRGMRPGLRWLSRDVALPTPTEVMSMGIAPDEPIIRLRRVRLADGEPIALECATVPQALLRDPVFEGESLYAALEALGVRPVTGTQRIRAGVMSRSEAELLASSPGDALLIVERRCLASDGRPVEFTETRYSGERYDFVTELTL</sequence>
<dbReference type="Gene3D" id="3.40.1410.10">
    <property type="entry name" value="Chorismate lyase-like"/>
    <property type="match status" value="1"/>
</dbReference>
<gene>
    <name evidence="5" type="ORF">LX81_03889</name>
</gene>
<dbReference type="PROSITE" id="PS50949">
    <property type="entry name" value="HTH_GNTR"/>
    <property type="match status" value="1"/>
</dbReference>
<dbReference type="GO" id="GO:0003700">
    <property type="term" value="F:DNA-binding transcription factor activity"/>
    <property type="evidence" value="ECO:0007669"/>
    <property type="project" value="InterPro"/>
</dbReference>
<dbReference type="InterPro" id="IPR011663">
    <property type="entry name" value="UTRA"/>
</dbReference>
<keyword evidence="6" id="KW-1185">Reference proteome</keyword>
<dbReference type="PRINTS" id="PR00035">
    <property type="entry name" value="HTHGNTR"/>
</dbReference>
<dbReference type="SMART" id="SM00345">
    <property type="entry name" value="HTH_GNTR"/>
    <property type="match status" value="1"/>
</dbReference>
<dbReference type="Proteomes" id="UP000248916">
    <property type="component" value="Unassembled WGS sequence"/>
</dbReference>
<dbReference type="RefSeq" id="WP_111538894.1">
    <property type="nucleotide sequence ID" value="NZ_QKZL01000030.1"/>
</dbReference>
<dbReference type="EMBL" id="QKZL01000030">
    <property type="protein sequence ID" value="PZX11711.1"/>
    <property type="molecule type" value="Genomic_DNA"/>
</dbReference>
<dbReference type="SMART" id="SM00866">
    <property type="entry name" value="UTRA"/>
    <property type="match status" value="1"/>
</dbReference>
<reference evidence="5 6" key="1">
    <citation type="submission" date="2018-06" db="EMBL/GenBank/DDBJ databases">
        <title>Genomic Encyclopedia of Archaeal and Bacterial Type Strains, Phase II (KMG-II): from individual species to whole genera.</title>
        <authorList>
            <person name="Goeker M."/>
        </authorList>
    </citation>
    <scope>NUCLEOTIDE SEQUENCE [LARGE SCALE GENOMIC DNA]</scope>
    <source>
        <strain evidence="5 6">DSM 22009</strain>
    </source>
</reference>
<evidence type="ECO:0000313" key="6">
    <source>
        <dbReference type="Proteomes" id="UP000248916"/>
    </source>
</evidence>
<evidence type="ECO:0000313" key="5">
    <source>
        <dbReference type="EMBL" id="PZX11711.1"/>
    </source>
</evidence>
<dbReference type="AlphaFoldDB" id="A0A2W7MVP6"/>
<dbReference type="InterPro" id="IPR000524">
    <property type="entry name" value="Tscrpt_reg_HTH_GntR"/>
</dbReference>
<evidence type="ECO:0000256" key="2">
    <source>
        <dbReference type="ARBA" id="ARBA00023125"/>
    </source>
</evidence>
<dbReference type="CDD" id="cd07377">
    <property type="entry name" value="WHTH_GntR"/>
    <property type="match status" value="1"/>
</dbReference>
<keyword evidence="1" id="KW-0805">Transcription regulation</keyword>
<name>A0A2W7MVP6_9RHOB</name>
<feature type="domain" description="HTH gntR-type" evidence="4">
    <location>
        <begin position="24"/>
        <end position="92"/>
    </location>
</feature>
<dbReference type="GO" id="GO:0045892">
    <property type="term" value="P:negative regulation of DNA-templated transcription"/>
    <property type="evidence" value="ECO:0007669"/>
    <property type="project" value="TreeGrafter"/>
</dbReference>
<dbReference type="GO" id="GO:0003677">
    <property type="term" value="F:DNA binding"/>
    <property type="evidence" value="ECO:0007669"/>
    <property type="project" value="UniProtKB-KW"/>
</dbReference>
<dbReference type="SUPFAM" id="SSF46785">
    <property type="entry name" value="Winged helix' DNA-binding domain"/>
    <property type="match status" value="1"/>
</dbReference>
<proteinExistence type="predicted"/>
<keyword evidence="3" id="KW-0804">Transcription</keyword>
<dbReference type="Pfam" id="PF00392">
    <property type="entry name" value="GntR"/>
    <property type="match status" value="1"/>
</dbReference>
<dbReference type="InterPro" id="IPR036390">
    <property type="entry name" value="WH_DNA-bd_sf"/>
</dbReference>
<evidence type="ECO:0000259" key="4">
    <source>
        <dbReference type="PROSITE" id="PS50949"/>
    </source>
</evidence>
<dbReference type="InterPro" id="IPR028978">
    <property type="entry name" value="Chorismate_lyase_/UTRA_dom_sf"/>
</dbReference>
<protein>
    <submittedName>
        <fullName evidence="5">GntR family transcriptional regulator</fullName>
    </submittedName>
</protein>
<dbReference type="PANTHER" id="PTHR44846">
    <property type="entry name" value="MANNOSYL-D-GLYCERATE TRANSPORT/METABOLISM SYSTEM REPRESSOR MNGR-RELATED"/>
    <property type="match status" value="1"/>
</dbReference>
<organism evidence="5 6">
    <name type="scientific">Palleronia aestuarii</name>
    <dbReference type="NCBI Taxonomy" id="568105"/>
    <lineage>
        <taxon>Bacteria</taxon>
        <taxon>Pseudomonadati</taxon>
        <taxon>Pseudomonadota</taxon>
        <taxon>Alphaproteobacteria</taxon>
        <taxon>Rhodobacterales</taxon>
        <taxon>Roseobacteraceae</taxon>
        <taxon>Palleronia</taxon>
    </lineage>
</organism>